<gene>
    <name evidence="4" type="ORF">ACHAWU_000891</name>
</gene>
<keyword evidence="1 2" id="KW-0560">Oxidoreductase</keyword>
<evidence type="ECO:0000256" key="1">
    <source>
        <dbReference type="ARBA" id="ARBA00023002"/>
    </source>
</evidence>
<dbReference type="FunFam" id="3.40.50.970:FF:000055">
    <property type="entry name" value="2-oxoisovalerate dehydrogenase subunit alpha"/>
    <property type="match status" value="1"/>
</dbReference>
<reference evidence="4 5" key="1">
    <citation type="submission" date="2024-10" db="EMBL/GenBank/DDBJ databases">
        <title>Updated reference genomes for cyclostephanoid diatoms.</title>
        <authorList>
            <person name="Roberts W.R."/>
            <person name="Alverson A.J."/>
        </authorList>
    </citation>
    <scope>NUCLEOTIDE SEQUENCE [LARGE SCALE GENOMIC DNA]</scope>
    <source>
        <strain evidence="4 5">AJA232-27</strain>
    </source>
</reference>
<comment type="catalytic activity">
    <reaction evidence="2">
        <text>N(6)-[(R)-lipoyl]-L-lysyl-[protein] + 3-methyl-2-oxobutanoate + H(+) = N(6)-[(R)-S(8)-2-methylpropanoyldihydrolipoyl]-L-lysyl-[protein] + CO2</text>
        <dbReference type="Rhea" id="RHEA:13457"/>
        <dbReference type="Rhea" id="RHEA-COMP:10474"/>
        <dbReference type="Rhea" id="RHEA-COMP:10497"/>
        <dbReference type="ChEBI" id="CHEBI:11851"/>
        <dbReference type="ChEBI" id="CHEBI:15378"/>
        <dbReference type="ChEBI" id="CHEBI:16526"/>
        <dbReference type="ChEBI" id="CHEBI:83099"/>
        <dbReference type="ChEBI" id="CHEBI:83142"/>
        <dbReference type="EC" id="1.2.4.4"/>
    </reaction>
</comment>
<dbReference type="AlphaFoldDB" id="A0ABD3M0E5"/>
<dbReference type="PANTHER" id="PTHR43380:SF1">
    <property type="entry name" value="2-OXOISOVALERATE DEHYDROGENASE SUBUNIT ALPHA, MITOCHONDRIAL"/>
    <property type="match status" value="1"/>
</dbReference>
<keyword evidence="2" id="KW-0786">Thiamine pyrophosphate</keyword>
<dbReference type="GO" id="GO:0003863">
    <property type="term" value="F:branched-chain 2-oxo acid dehydrogenase activity"/>
    <property type="evidence" value="ECO:0007669"/>
    <property type="project" value="UniProtKB-EC"/>
</dbReference>
<dbReference type="SUPFAM" id="SSF52518">
    <property type="entry name" value="Thiamin diphosphate-binding fold (THDP-binding)"/>
    <property type="match status" value="1"/>
</dbReference>
<comment type="similarity">
    <text evidence="2">Belongs to the BCKDHA family.</text>
</comment>
<dbReference type="EMBL" id="JALLBG020000264">
    <property type="protein sequence ID" value="KAL3757494.1"/>
    <property type="molecule type" value="Genomic_DNA"/>
</dbReference>
<name>A0ABD3M0E5_9STRA</name>
<dbReference type="Proteomes" id="UP001530293">
    <property type="component" value="Unassembled WGS sequence"/>
</dbReference>
<evidence type="ECO:0000313" key="5">
    <source>
        <dbReference type="Proteomes" id="UP001530293"/>
    </source>
</evidence>
<comment type="cofactor">
    <cofactor evidence="2">
        <name>thiamine diphosphate</name>
        <dbReference type="ChEBI" id="CHEBI:58937"/>
    </cofactor>
</comment>
<evidence type="ECO:0000256" key="2">
    <source>
        <dbReference type="RuleBase" id="RU365014"/>
    </source>
</evidence>
<dbReference type="EC" id="1.2.4.4" evidence="2"/>
<protein>
    <recommendedName>
        <fullName evidence="2">2-oxoisovalerate dehydrogenase subunit alpha</fullName>
        <ecNumber evidence="2">1.2.4.4</ecNumber>
    </recommendedName>
    <alternativeName>
        <fullName evidence="2">Branched-chain alpha-keto acid dehydrogenase E1 component alpha chain</fullName>
    </alternativeName>
</protein>
<dbReference type="CDD" id="cd02000">
    <property type="entry name" value="TPP_E1_PDC_ADC_BCADC"/>
    <property type="match status" value="1"/>
</dbReference>
<dbReference type="PANTHER" id="PTHR43380">
    <property type="entry name" value="2-OXOISOVALERATE DEHYDROGENASE SUBUNIT ALPHA, MITOCHONDRIAL"/>
    <property type="match status" value="1"/>
</dbReference>
<evidence type="ECO:0000313" key="4">
    <source>
        <dbReference type="EMBL" id="KAL3757494.1"/>
    </source>
</evidence>
<sequence length="587" mass="65447">MPRLFKSSETQKATMLVVRSSPLLRRNPIVASSTSTQCCSSQRSSAARASFSSLPHHLARKNNGMVNVFVKSTKVPRPPVVSTAVLGKPKLKNQLKQGWQGNLLIDRSAIRMNDDTAQNSSSHQQPHFSYAGNENIPVTSKLKIVRPGDDVPRGIWPAFRMMDEQGTFLPTDTDNNSATNASLANNSSNNITPEKYDLSQLQSILTYQYPHFTNEIQSSALLTPSKHDYPDTHSTNTLLRAHRQMIRLRKMDTILHNAQRQGRISFYMTHHGEEAIHMGSASALQPQDYIFAQYREAGLLMWRGFTLEQFCNQCFSNDLDLGKGRQMPVHYGCRALNYQTISSPLGTQITQAVGAAYKFKLEALALSKPEKKTDKNEAAISIVYFGDGAASTIDFHSGCNFAATLKTPMIFFCRNNGYAISTPTEDQYAGDGIISRAPGYGMAGIRVDGNDIFAVHAAVAEARKLALETSGPVLIEAMTYRQGHHSTSDDSSRYRATEEVQKATVVSDPILRLDRFLKQYGWMDDTATAAVEDEERVAVLRAMEVAEARNKPKIDTMFTDVYHTKPPHLLRQEEALKRHLKKYSIPH</sequence>
<organism evidence="4 5">
    <name type="scientific">Discostella pseudostelligera</name>
    <dbReference type="NCBI Taxonomy" id="259834"/>
    <lineage>
        <taxon>Eukaryota</taxon>
        <taxon>Sar</taxon>
        <taxon>Stramenopiles</taxon>
        <taxon>Ochrophyta</taxon>
        <taxon>Bacillariophyta</taxon>
        <taxon>Coscinodiscophyceae</taxon>
        <taxon>Thalassiosirophycidae</taxon>
        <taxon>Stephanodiscales</taxon>
        <taxon>Stephanodiscaceae</taxon>
        <taxon>Discostella</taxon>
    </lineage>
</organism>
<dbReference type="Gene3D" id="3.40.50.970">
    <property type="match status" value="1"/>
</dbReference>
<evidence type="ECO:0000259" key="3">
    <source>
        <dbReference type="Pfam" id="PF00676"/>
    </source>
</evidence>
<comment type="caution">
    <text evidence="4">The sequence shown here is derived from an EMBL/GenBank/DDBJ whole genome shotgun (WGS) entry which is preliminary data.</text>
</comment>
<dbReference type="Pfam" id="PF00676">
    <property type="entry name" value="E1_dh"/>
    <property type="match status" value="1"/>
</dbReference>
<dbReference type="InterPro" id="IPR029061">
    <property type="entry name" value="THDP-binding"/>
</dbReference>
<keyword evidence="5" id="KW-1185">Reference proteome</keyword>
<dbReference type="InterPro" id="IPR001017">
    <property type="entry name" value="DH_E1"/>
</dbReference>
<proteinExistence type="inferred from homology"/>
<accession>A0ABD3M0E5</accession>
<comment type="function">
    <text evidence="2">The branched-chain alpha-keto dehydrogenase complex catalyzes the overall conversion of alpha-keto acids to acyl-CoA and CO(2). It contains multiple copies of three enzymatic components: branched-chain alpha-keto acid decarboxylase (E1), lipoamide acyltransferase (E2) and lipoamide dehydrogenase (E3).</text>
</comment>
<feature type="domain" description="Dehydrogenase E1 component" evidence="3">
    <location>
        <begin position="243"/>
        <end position="554"/>
    </location>
</feature>
<dbReference type="InterPro" id="IPR050771">
    <property type="entry name" value="Alpha-ketoacid_DH_E1_comp"/>
</dbReference>